<reference evidence="1 2" key="1">
    <citation type="submission" date="2016-10" db="EMBL/GenBank/DDBJ databases">
        <authorList>
            <person name="de Groot N.N."/>
        </authorList>
    </citation>
    <scope>NUCLEOTIDE SEQUENCE [LARGE SCALE GENOMIC DNA]</scope>
    <source>
        <strain evidence="1 2">DSM 26880</strain>
    </source>
</reference>
<proteinExistence type="predicted"/>
<dbReference type="Proteomes" id="UP000199286">
    <property type="component" value="Unassembled WGS sequence"/>
</dbReference>
<evidence type="ECO:0000313" key="1">
    <source>
        <dbReference type="EMBL" id="SDY65588.1"/>
    </source>
</evidence>
<dbReference type="OrthoDB" id="10005533at2"/>
<evidence type="ECO:0000313" key="2">
    <source>
        <dbReference type="Proteomes" id="UP000199286"/>
    </source>
</evidence>
<dbReference type="AlphaFoldDB" id="A0A1H3LNN3"/>
<keyword evidence="2" id="KW-1185">Reference proteome</keyword>
<organism evidence="1 2">
    <name type="scientific">Citreimonas salinaria</name>
    <dbReference type="NCBI Taxonomy" id="321339"/>
    <lineage>
        <taxon>Bacteria</taxon>
        <taxon>Pseudomonadati</taxon>
        <taxon>Pseudomonadota</taxon>
        <taxon>Alphaproteobacteria</taxon>
        <taxon>Rhodobacterales</taxon>
        <taxon>Roseobacteraceae</taxon>
        <taxon>Citreimonas</taxon>
    </lineage>
</organism>
<protein>
    <submittedName>
        <fullName evidence="1">Uncharacterized protein</fullName>
    </submittedName>
</protein>
<dbReference type="EMBL" id="FNPF01000013">
    <property type="protein sequence ID" value="SDY65588.1"/>
    <property type="molecule type" value="Genomic_DNA"/>
</dbReference>
<sequence>MIFHGQKFEEVLFETSYMPEIEVDLAVFVMGWESRSQAFIQTGAIRGRKCLVFSFADDGICQESREQFYERAAKCFNTVVPVKLPEALNRIGWQSEVEKIFKTPANTVGNTCFVDYTSLPKAVTQTLYRFLLVDQSFCQSHWGYLEGSYPSEPLGSRFSQGLAEPFFPIRHTPGTGGTSEKQALIVSIGADEQIIFDLLETRSYDAVAVLHSNSQNSPALEQSRRSTLGRLHREYGVANEFVLESSASSVNDAIENYIALIRKIPREYSVDIFCCGTKSHSVAACAVAQRFKETVSLLGRIPKNYNRHDVVASGRGSISTMTDYTNPMIAALLAK</sequence>
<gene>
    <name evidence="1" type="ORF">SAMN05444340_113102</name>
</gene>
<dbReference type="STRING" id="321339.SAMN05444340_113102"/>
<dbReference type="RefSeq" id="WP_143042290.1">
    <property type="nucleotide sequence ID" value="NZ_FNPF01000013.1"/>
</dbReference>
<name>A0A1H3LNN3_9RHOB</name>
<accession>A0A1H3LNN3</accession>